<dbReference type="AlphaFoldDB" id="A0A8H5BVW8"/>
<name>A0A8H5BVW8_9AGAR</name>
<feature type="compositionally biased region" description="Low complexity" evidence="1">
    <location>
        <begin position="136"/>
        <end position="147"/>
    </location>
</feature>
<feature type="region of interest" description="Disordered" evidence="1">
    <location>
        <begin position="1"/>
        <end position="59"/>
    </location>
</feature>
<feature type="region of interest" description="Disordered" evidence="1">
    <location>
        <begin position="735"/>
        <end position="755"/>
    </location>
</feature>
<feature type="region of interest" description="Disordered" evidence="1">
    <location>
        <begin position="260"/>
        <end position="438"/>
    </location>
</feature>
<keyword evidence="2" id="KW-0472">Membrane</keyword>
<sequence length="792" mass="83043">MSSPTPPTAPKPAAKWASKMGAAVRRSPSLLSLGRSSEADDDTKSLRRSASRNLKAPLLMPTLTMEGPGREEAAMKADAIVPSRLAGTVTEPAVEIPQPPTVVDPHVETNIPALPPPPGTPKPPAKWASKMGAAIRRSLSLLSLGRSSETDDDTKSLRRSASRNLKMSQTSPPSPPPVQSSPSMSTSTLEVHVRKESIINDDLLGSSPLARIVTESAIEIPQSPEVVDPYAETNTPVPLPPSGTPKPAVKWVSKMGAAIRRPSSLLSLRRPSAPSSEADTDAKSLRRSTSRSLKMPQAPPPLVESPPSMPTSISESPTGDEAIMKDAVGVSPQPEPLSMPTPISETTATEEAAMEADVVGSSPLATDIGSGVEAPQPTEAVDTYADTNTPSSEADVGTKSMQRSTSRGLRIPQAPPPPPIESPLSMPPPISESPATEEATMKADVVGFSPLARTITESAVEPLQPTEVVDPYADTNIPEADADTGYLRRNMSPGLKVPLTPTRPVQSPFTARNPPVAPGAVPLPTLPSMPTPPALETSAREESTTKADVVDPFPLARTVREPVVEAEAAKSVESTEPASAAEIKTAAPADEATSAVGLVPLPVIDAFVGNPRAFTDLPEEHPQPTEVVDLYAETYTPAASPPAEEPAVSDAPEPMAVAPIEQHSRTTAGVAARPATDHIDKPIPEPAVEPTVAAVPKSTVPVEKRSRSTAEVAAQPETIHVDKLIPKLAVAPAKESTVAAAPRPTMAPTEHHSRPRAVAEAASIKQFNSYLQVAIGVFTVVAFSASVLRWRR</sequence>
<comment type="caution">
    <text evidence="3">The sequence shown here is derived from an EMBL/GenBank/DDBJ whole genome shotgun (WGS) entry which is preliminary data.</text>
</comment>
<feature type="region of interest" description="Disordered" evidence="1">
    <location>
        <begin position="221"/>
        <end position="248"/>
    </location>
</feature>
<feature type="compositionally biased region" description="Pro residues" evidence="1">
    <location>
        <begin position="113"/>
        <end position="124"/>
    </location>
</feature>
<feature type="compositionally biased region" description="Pro residues" evidence="1">
    <location>
        <begin position="297"/>
        <end position="309"/>
    </location>
</feature>
<keyword evidence="2" id="KW-1133">Transmembrane helix</keyword>
<feature type="region of interest" description="Disordered" evidence="1">
    <location>
        <begin position="690"/>
        <end position="714"/>
    </location>
</feature>
<feature type="compositionally biased region" description="Low complexity" evidence="1">
    <location>
        <begin position="260"/>
        <end position="276"/>
    </location>
</feature>
<evidence type="ECO:0000256" key="1">
    <source>
        <dbReference type="SAM" id="MobiDB-lite"/>
    </source>
</evidence>
<reference evidence="3 4" key="1">
    <citation type="journal article" date="2020" name="ISME J.">
        <title>Uncovering the hidden diversity of litter-decomposition mechanisms in mushroom-forming fungi.</title>
        <authorList>
            <person name="Floudas D."/>
            <person name="Bentzer J."/>
            <person name="Ahren D."/>
            <person name="Johansson T."/>
            <person name="Persson P."/>
            <person name="Tunlid A."/>
        </authorList>
    </citation>
    <scope>NUCLEOTIDE SEQUENCE [LARGE SCALE GENOMIC DNA]</scope>
    <source>
        <strain evidence="3 4">CBS 101986</strain>
    </source>
</reference>
<dbReference type="Proteomes" id="UP000567179">
    <property type="component" value="Unassembled WGS sequence"/>
</dbReference>
<feature type="compositionally biased region" description="Pro residues" evidence="1">
    <location>
        <begin position="524"/>
        <end position="533"/>
    </location>
</feature>
<accession>A0A8H5BVW8</accession>
<organism evidence="3 4">
    <name type="scientific">Psilocybe cf. subviscida</name>
    <dbReference type="NCBI Taxonomy" id="2480587"/>
    <lineage>
        <taxon>Eukaryota</taxon>
        <taxon>Fungi</taxon>
        <taxon>Dikarya</taxon>
        <taxon>Basidiomycota</taxon>
        <taxon>Agaricomycotina</taxon>
        <taxon>Agaricomycetes</taxon>
        <taxon>Agaricomycetidae</taxon>
        <taxon>Agaricales</taxon>
        <taxon>Agaricineae</taxon>
        <taxon>Strophariaceae</taxon>
        <taxon>Psilocybe</taxon>
    </lineage>
</organism>
<feature type="transmembrane region" description="Helical" evidence="2">
    <location>
        <begin position="770"/>
        <end position="790"/>
    </location>
</feature>
<evidence type="ECO:0000313" key="4">
    <source>
        <dbReference type="Proteomes" id="UP000567179"/>
    </source>
</evidence>
<feature type="compositionally biased region" description="Low complexity" evidence="1">
    <location>
        <begin position="11"/>
        <end position="36"/>
    </location>
</feature>
<keyword evidence="4" id="KW-1185">Reference proteome</keyword>
<feature type="compositionally biased region" description="Pro residues" evidence="1">
    <location>
        <begin position="1"/>
        <end position="10"/>
    </location>
</feature>
<keyword evidence="2" id="KW-0812">Transmembrane</keyword>
<protein>
    <submittedName>
        <fullName evidence="3">Uncharacterized protein</fullName>
    </submittedName>
</protein>
<dbReference type="EMBL" id="JAACJJ010000002">
    <property type="protein sequence ID" value="KAF5329498.1"/>
    <property type="molecule type" value="Genomic_DNA"/>
</dbReference>
<feature type="region of interest" description="Disordered" evidence="1">
    <location>
        <begin position="457"/>
        <end position="546"/>
    </location>
</feature>
<evidence type="ECO:0000313" key="3">
    <source>
        <dbReference type="EMBL" id="KAF5329498.1"/>
    </source>
</evidence>
<gene>
    <name evidence="3" type="ORF">D9619_009083</name>
</gene>
<feature type="region of interest" description="Disordered" evidence="1">
    <location>
        <begin position="90"/>
        <end position="200"/>
    </location>
</feature>
<evidence type="ECO:0000256" key="2">
    <source>
        <dbReference type="SAM" id="Phobius"/>
    </source>
</evidence>
<feature type="compositionally biased region" description="Pro residues" evidence="1">
    <location>
        <begin position="413"/>
        <end position="431"/>
    </location>
</feature>
<proteinExistence type="predicted"/>